<accession>A0A803Y6C3</accession>
<evidence type="ECO:0000313" key="2">
    <source>
        <dbReference type="Proteomes" id="UP000001645"/>
    </source>
</evidence>
<evidence type="ECO:0000313" key="1">
    <source>
        <dbReference type="Ensembl" id="ENSMGAP00000027320.1"/>
    </source>
</evidence>
<reference evidence="1" key="2">
    <citation type="submission" date="2025-08" db="UniProtKB">
        <authorList>
            <consortium name="Ensembl"/>
        </authorList>
    </citation>
    <scope>IDENTIFICATION</scope>
</reference>
<sequence>PCTYCMFYDEMQFLNILSFLFDKSAKALRLIQQKIFPYLLFKFYKFDMVGVKENIVNCTILLTPKSNFFCLVYLDFSVCFVVKQPTRVVVHKTAFES</sequence>
<keyword evidence="2" id="KW-1185">Reference proteome</keyword>
<dbReference type="GeneTree" id="ENSGT00910000148470"/>
<dbReference type="Ensembl" id="ENSMGAT00000021654.1">
    <property type="protein sequence ID" value="ENSMGAP00000027320.1"/>
    <property type="gene ID" value="ENSMGAG00000017585.1"/>
</dbReference>
<reference evidence="1" key="3">
    <citation type="submission" date="2025-09" db="UniProtKB">
        <authorList>
            <consortium name="Ensembl"/>
        </authorList>
    </citation>
    <scope>IDENTIFICATION</scope>
</reference>
<reference evidence="1 2" key="1">
    <citation type="journal article" date="2010" name="PLoS Biol.">
        <title>Multi-platform next-generation sequencing of the domestic turkey (Meleagris gallopavo): genome assembly and analysis.</title>
        <authorList>
            <person name="Dalloul R.A."/>
            <person name="Long J.A."/>
            <person name="Zimin A.V."/>
            <person name="Aslam L."/>
            <person name="Beal K."/>
            <person name="Blomberg L.A."/>
            <person name="Bouffard P."/>
            <person name="Burt D.W."/>
            <person name="Crasta O."/>
            <person name="Crooijmans R.P."/>
            <person name="Cooper K."/>
            <person name="Coulombe R.A."/>
            <person name="De S."/>
            <person name="Delany M.E."/>
            <person name="Dodgson J.B."/>
            <person name="Dong J.J."/>
            <person name="Evans C."/>
            <person name="Frederickson K.M."/>
            <person name="Flicek P."/>
            <person name="Florea L."/>
            <person name="Folkerts O."/>
            <person name="Groenen M.A."/>
            <person name="Harkins T.T."/>
            <person name="Herrero J."/>
            <person name="Hoffmann S."/>
            <person name="Megens H.J."/>
            <person name="Jiang A."/>
            <person name="de Jong P."/>
            <person name="Kaiser P."/>
            <person name="Kim H."/>
            <person name="Kim K.W."/>
            <person name="Kim S."/>
            <person name="Langenberger D."/>
            <person name="Lee M.K."/>
            <person name="Lee T."/>
            <person name="Mane S."/>
            <person name="Marcais G."/>
            <person name="Marz M."/>
            <person name="McElroy A.P."/>
            <person name="Modise T."/>
            <person name="Nefedov M."/>
            <person name="Notredame C."/>
            <person name="Paton I.R."/>
            <person name="Payne W.S."/>
            <person name="Pertea G."/>
            <person name="Prickett D."/>
            <person name="Puiu D."/>
            <person name="Qioa D."/>
            <person name="Raineri E."/>
            <person name="Ruffier M."/>
            <person name="Salzberg S.L."/>
            <person name="Schatz M.C."/>
            <person name="Scheuring C."/>
            <person name="Schmidt C.J."/>
            <person name="Schroeder S."/>
            <person name="Searle S.M."/>
            <person name="Smith E.J."/>
            <person name="Smith J."/>
            <person name="Sonstegard T.S."/>
            <person name="Stadler P.F."/>
            <person name="Tafer H."/>
            <person name="Tu Z.J."/>
            <person name="Van Tassell C.P."/>
            <person name="Vilella A.J."/>
            <person name="Williams K.P."/>
            <person name="Yorke J.A."/>
            <person name="Zhang L."/>
            <person name="Zhang H.B."/>
            <person name="Zhang X."/>
            <person name="Zhang Y."/>
            <person name="Reed K.M."/>
        </authorList>
    </citation>
    <scope>NUCLEOTIDE SEQUENCE [LARGE SCALE GENOMIC DNA]</scope>
</reference>
<dbReference type="InParanoid" id="A0A803Y6C3"/>
<dbReference type="Proteomes" id="UP000001645">
    <property type="component" value="Chromosome 10"/>
</dbReference>
<name>A0A803Y6C3_MELGA</name>
<organism evidence="1 2">
    <name type="scientific">Meleagris gallopavo</name>
    <name type="common">Wild turkey</name>
    <dbReference type="NCBI Taxonomy" id="9103"/>
    <lineage>
        <taxon>Eukaryota</taxon>
        <taxon>Metazoa</taxon>
        <taxon>Chordata</taxon>
        <taxon>Craniata</taxon>
        <taxon>Vertebrata</taxon>
        <taxon>Euteleostomi</taxon>
        <taxon>Archelosauria</taxon>
        <taxon>Archosauria</taxon>
        <taxon>Dinosauria</taxon>
        <taxon>Saurischia</taxon>
        <taxon>Theropoda</taxon>
        <taxon>Coelurosauria</taxon>
        <taxon>Aves</taxon>
        <taxon>Neognathae</taxon>
        <taxon>Galloanserae</taxon>
        <taxon>Galliformes</taxon>
        <taxon>Phasianidae</taxon>
        <taxon>Meleagridinae</taxon>
        <taxon>Meleagris</taxon>
    </lineage>
</organism>
<dbReference type="OrthoDB" id="10413922at2759"/>
<proteinExistence type="predicted"/>
<protein>
    <submittedName>
        <fullName evidence="1">Uncharacterized protein</fullName>
    </submittedName>
</protein>
<dbReference type="AlphaFoldDB" id="A0A803Y6C3"/>